<evidence type="ECO:0000313" key="2">
    <source>
        <dbReference type="Proteomes" id="UP001161567"/>
    </source>
</evidence>
<sequence>MKLLKTAMVGILGTVLAHTAFAFEDETIPTPNFKEAYVGLLTPSKSFNVVAGGLRPEISEYKLSDSYFENNSNQRYKATAHLYQQMNTQQRAMYILLQHTAYLNDIFYPQRNPLTNPNVSDEQLNVEPVLKKLQSFRTDNGLVEKVVDRETMLQALKAHYDYYMRDQFTVRFYGKNQNTFTYGIDNFSGLKIRSVEGNIRIVDRKTGTLLGDSMIKLNHWIPSNRAKERRTIDLPSTMPEWKDVDIKDLAIKFQPTAITTMQGKRIDINKIYAYNTEKFNF</sequence>
<reference evidence="1" key="1">
    <citation type="submission" date="2022-09" db="EMBL/GenBank/DDBJ databases">
        <title>Intensive care unit water sources are persistently colonized with multi-drug resistant bacteria and are the site of extensive horizontal gene transfer of antibiotic resistance genes.</title>
        <authorList>
            <person name="Diorio-Toth L."/>
        </authorList>
    </citation>
    <scope>NUCLEOTIDE SEQUENCE</scope>
    <source>
        <strain evidence="1">GD03725</strain>
    </source>
</reference>
<organism evidence="1 2">
    <name type="scientific">Acinetobacter johnsonii</name>
    <dbReference type="NCBI Taxonomy" id="40214"/>
    <lineage>
        <taxon>Bacteria</taxon>
        <taxon>Pseudomonadati</taxon>
        <taxon>Pseudomonadota</taxon>
        <taxon>Gammaproteobacteria</taxon>
        <taxon>Moraxellales</taxon>
        <taxon>Moraxellaceae</taxon>
        <taxon>Acinetobacter</taxon>
    </lineage>
</organism>
<protein>
    <submittedName>
        <fullName evidence="1">Uncharacterized protein</fullName>
    </submittedName>
</protein>
<dbReference type="RefSeq" id="WP_042893442.1">
    <property type="nucleotide sequence ID" value="NZ_CP043309.1"/>
</dbReference>
<evidence type="ECO:0000313" key="1">
    <source>
        <dbReference type="EMBL" id="MDH1439985.1"/>
    </source>
</evidence>
<dbReference type="EMBL" id="JAOCIL010000002">
    <property type="protein sequence ID" value="MDH1439985.1"/>
    <property type="molecule type" value="Genomic_DNA"/>
</dbReference>
<dbReference type="AlphaFoldDB" id="A0A427WD07"/>
<proteinExistence type="predicted"/>
<dbReference type="Proteomes" id="UP001161567">
    <property type="component" value="Unassembled WGS sequence"/>
</dbReference>
<comment type="caution">
    <text evidence="1">The sequence shown here is derived from an EMBL/GenBank/DDBJ whole genome shotgun (WGS) entry which is preliminary data.</text>
</comment>
<accession>A0A427WD07</accession>
<gene>
    <name evidence="1" type="ORF">N5I27_16995</name>
</gene>
<name>A0A427WD07_ACIJO</name>